<dbReference type="InterPro" id="IPR012910">
    <property type="entry name" value="Plug_dom"/>
</dbReference>
<dbReference type="GO" id="GO:0009279">
    <property type="term" value="C:cell outer membrane"/>
    <property type="evidence" value="ECO:0007669"/>
    <property type="project" value="UniProtKB-SubCell"/>
</dbReference>
<feature type="compositionally biased region" description="Gly residues" evidence="8">
    <location>
        <begin position="816"/>
        <end position="830"/>
    </location>
</feature>
<name>A0A179DEY2_9SPHI</name>
<keyword evidence="12" id="KW-0675">Receptor</keyword>
<evidence type="ECO:0000256" key="2">
    <source>
        <dbReference type="ARBA" id="ARBA00022448"/>
    </source>
</evidence>
<comment type="subcellular location">
    <subcellularLocation>
        <location evidence="1">Cell outer membrane</location>
        <topology evidence="1">Multi-pass membrane protein</topology>
    </subcellularLocation>
</comment>
<feature type="region of interest" description="Disordered" evidence="8">
    <location>
        <begin position="800"/>
        <end position="830"/>
    </location>
</feature>
<organism evidence="12 13">
    <name type="scientific">Pedobacter psychrophilus</name>
    <dbReference type="NCBI Taxonomy" id="1826909"/>
    <lineage>
        <taxon>Bacteria</taxon>
        <taxon>Pseudomonadati</taxon>
        <taxon>Bacteroidota</taxon>
        <taxon>Sphingobacteriia</taxon>
        <taxon>Sphingobacteriales</taxon>
        <taxon>Sphingobacteriaceae</taxon>
        <taxon>Pedobacter</taxon>
    </lineage>
</organism>
<dbReference type="Gene3D" id="2.170.130.10">
    <property type="entry name" value="TonB-dependent receptor, plug domain"/>
    <property type="match status" value="1"/>
</dbReference>
<keyword evidence="4" id="KW-0812">Transmembrane</keyword>
<dbReference type="STRING" id="1826909.A5893_11375"/>
<reference evidence="12 13" key="1">
    <citation type="submission" date="2016-04" db="EMBL/GenBank/DDBJ databases">
        <authorList>
            <person name="Evans L.H."/>
            <person name="Alamgir A."/>
            <person name="Owens N."/>
            <person name="Weber N.D."/>
            <person name="Virtaneva K."/>
            <person name="Barbian K."/>
            <person name="Babar A."/>
            <person name="Rosenke K."/>
        </authorList>
    </citation>
    <scope>NUCLEOTIDE SEQUENCE [LARGE SCALE GENOMIC DNA]</scope>
    <source>
        <strain evidence="12 13">CCM 8644</strain>
    </source>
</reference>
<evidence type="ECO:0000256" key="1">
    <source>
        <dbReference type="ARBA" id="ARBA00004571"/>
    </source>
</evidence>
<evidence type="ECO:0000313" key="13">
    <source>
        <dbReference type="Proteomes" id="UP000078459"/>
    </source>
</evidence>
<feature type="domain" description="Outer membrane protein beta-barrel" evidence="11">
    <location>
        <begin position="381"/>
        <end position="791"/>
    </location>
</feature>
<evidence type="ECO:0000313" key="12">
    <source>
        <dbReference type="EMBL" id="OAQ39260.1"/>
    </source>
</evidence>
<reference evidence="12 13" key="2">
    <citation type="submission" date="2016-06" db="EMBL/GenBank/DDBJ databases">
        <title>Pedobacter psychrophilus sp. nov., isolated from Antarctic fragmentary rock.</title>
        <authorList>
            <person name="Svec P."/>
        </authorList>
    </citation>
    <scope>NUCLEOTIDE SEQUENCE [LARGE SCALE GENOMIC DNA]</scope>
    <source>
        <strain evidence="12 13">CCM 8644</strain>
    </source>
</reference>
<keyword evidence="2" id="KW-0813">Transport</keyword>
<dbReference type="SUPFAM" id="SSF49464">
    <property type="entry name" value="Carboxypeptidase regulatory domain-like"/>
    <property type="match status" value="1"/>
</dbReference>
<dbReference type="Pfam" id="PF13620">
    <property type="entry name" value="CarboxypepD_reg"/>
    <property type="match status" value="1"/>
</dbReference>
<accession>A0A179DEY2</accession>
<dbReference type="EMBL" id="LWHJ01000028">
    <property type="protein sequence ID" value="OAQ39260.1"/>
    <property type="molecule type" value="Genomic_DNA"/>
</dbReference>
<dbReference type="GO" id="GO:0044718">
    <property type="term" value="P:siderophore transmembrane transport"/>
    <property type="evidence" value="ECO:0007669"/>
    <property type="project" value="TreeGrafter"/>
</dbReference>
<dbReference type="PANTHER" id="PTHR30069">
    <property type="entry name" value="TONB-DEPENDENT OUTER MEMBRANE RECEPTOR"/>
    <property type="match status" value="1"/>
</dbReference>
<evidence type="ECO:0000256" key="6">
    <source>
        <dbReference type="ARBA" id="ARBA00023136"/>
    </source>
</evidence>
<dbReference type="AlphaFoldDB" id="A0A179DEY2"/>
<sequence length="830" mass="90307">MKRLSFIILLTIATKFTFAQFPGGGGAAVITGKITGTVIDSLTKKPVDYATVSLSRSTQTKSTSGALADEKGSFRIDNIKPGKYRITISFIGYSPKIIDPVETTPSKLDFNLGNIILSPNSKALAEVTVIGETPVIENKIDRIVYNAEKDVTSAGGNATDILRKVPLLSVDYEGNVSLRGSSNVRVLINGKPSGVMAGNMADALKAIPADQIKNVEVITSPSAKYDAEGTSGIINIITKKNNLEGISGSVNSSIGTRQNNANLNLNIKKGRFGFSSNFGGNYSWPAASILDFNSSGSGFVNAQSGKNTTERLAGNGSFGLDYDFNTYNSISSTLKFSRFSFGTDGTNNATSQIGSNLSSYIRTTDNEFGANNYDWNNDFTHKFKKEGQQYSLAAQYTRGSTNNDYTTNFSTDPLNEVANNDGVNEEITFQADYTHPFKKVIWEVGAKSILRDINSDSRAVKVNPSNNNTTPIVGRNNIYNYSQDVAAAYSTFAFTLAKKYGFKIGGRYEYTDIKGSSTPALAQAPNFANNYGVFVPSAVVSKSFKNFQTVKLSYNKRIQRPSLFYLNPFRNVADSLQQSQGNPTLKPEISHNFELGYSTFVKTTIINASVFYRRTNGIIESIVTPVTENNRTISLQSYNNIGANNSFGFNFFGSVNPVKILTLRTNLNINSYKINVDNNTINANPTQTDKIYLLYNAFVSASVNLPKGFVIESFVILNSPRRTFQGENAGFNMWITGFKKEIFDKKGSLGLTLIDPFNERKNFSSSLTGANFTQTTNFSIPFRSVGVNFSWRFGKLKAGAPSKKRGVTNDDLKQGDQGGGTTTGGGIGGN</sequence>
<feature type="chain" id="PRO_5008100427" evidence="9">
    <location>
        <begin position="20"/>
        <end position="830"/>
    </location>
</feature>
<evidence type="ECO:0000256" key="4">
    <source>
        <dbReference type="ARBA" id="ARBA00022692"/>
    </source>
</evidence>
<dbReference type="InterPro" id="IPR041700">
    <property type="entry name" value="OMP_b-brl_3"/>
</dbReference>
<keyword evidence="5 9" id="KW-0732">Signal</keyword>
<evidence type="ECO:0000256" key="9">
    <source>
        <dbReference type="SAM" id="SignalP"/>
    </source>
</evidence>
<keyword evidence="13" id="KW-1185">Reference proteome</keyword>
<keyword evidence="6" id="KW-0472">Membrane</keyword>
<dbReference type="InterPro" id="IPR039426">
    <property type="entry name" value="TonB-dep_rcpt-like"/>
</dbReference>
<evidence type="ECO:0000259" key="11">
    <source>
        <dbReference type="Pfam" id="PF14905"/>
    </source>
</evidence>
<protein>
    <submittedName>
        <fullName evidence="12">TonB-dependent receptor</fullName>
    </submittedName>
</protein>
<dbReference type="SUPFAM" id="SSF56935">
    <property type="entry name" value="Porins"/>
    <property type="match status" value="1"/>
</dbReference>
<dbReference type="InterPro" id="IPR037066">
    <property type="entry name" value="Plug_dom_sf"/>
</dbReference>
<evidence type="ECO:0000256" key="5">
    <source>
        <dbReference type="ARBA" id="ARBA00022729"/>
    </source>
</evidence>
<keyword evidence="3" id="KW-1134">Transmembrane beta strand</keyword>
<gene>
    <name evidence="12" type="ORF">A5893_11375</name>
</gene>
<dbReference type="Proteomes" id="UP000078459">
    <property type="component" value="Unassembled WGS sequence"/>
</dbReference>
<dbReference type="GO" id="GO:0015344">
    <property type="term" value="F:siderophore uptake transmembrane transporter activity"/>
    <property type="evidence" value="ECO:0007669"/>
    <property type="project" value="TreeGrafter"/>
</dbReference>
<dbReference type="Pfam" id="PF14905">
    <property type="entry name" value="OMP_b-brl_3"/>
    <property type="match status" value="1"/>
</dbReference>
<evidence type="ECO:0000256" key="8">
    <source>
        <dbReference type="SAM" id="MobiDB-lite"/>
    </source>
</evidence>
<evidence type="ECO:0000256" key="7">
    <source>
        <dbReference type="ARBA" id="ARBA00023237"/>
    </source>
</evidence>
<dbReference type="Gene3D" id="2.40.170.20">
    <property type="entry name" value="TonB-dependent receptor, beta-barrel domain"/>
    <property type="match status" value="1"/>
</dbReference>
<dbReference type="InterPro" id="IPR036942">
    <property type="entry name" value="Beta-barrel_TonB_sf"/>
</dbReference>
<evidence type="ECO:0000256" key="3">
    <source>
        <dbReference type="ARBA" id="ARBA00022452"/>
    </source>
</evidence>
<dbReference type="PANTHER" id="PTHR30069:SF29">
    <property type="entry name" value="HEMOGLOBIN AND HEMOGLOBIN-HAPTOGLOBIN-BINDING PROTEIN 1-RELATED"/>
    <property type="match status" value="1"/>
</dbReference>
<feature type="domain" description="TonB-dependent receptor plug" evidence="10">
    <location>
        <begin position="144"/>
        <end position="233"/>
    </location>
</feature>
<dbReference type="InterPro" id="IPR008969">
    <property type="entry name" value="CarboxyPept-like_regulatory"/>
</dbReference>
<comment type="caution">
    <text evidence="12">The sequence shown here is derived from an EMBL/GenBank/DDBJ whole genome shotgun (WGS) entry which is preliminary data.</text>
</comment>
<keyword evidence="7" id="KW-0998">Cell outer membrane</keyword>
<evidence type="ECO:0000259" key="10">
    <source>
        <dbReference type="Pfam" id="PF07715"/>
    </source>
</evidence>
<dbReference type="Gene3D" id="2.60.40.1120">
    <property type="entry name" value="Carboxypeptidase-like, regulatory domain"/>
    <property type="match status" value="1"/>
</dbReference>
<dbReference type="OrthoDB" id="606851at2"/>
<proteinExistence type="predicted"/>
<dbReference type="Pfam" id="PF07715">
    <property type="entry name" value="Plug"/>
    <property type="match status" value="1"/>
</dbReference>
<feature type="signal peptide" evidence="9">
    <location>
        <begin position="1"/>
        <end position="19"/>
    </location>
</feature>